<dbReference type="Proteomes" id="UP000183126">
    <property type="component" value="Chromosome I"/>
</dbReference>
<organism evidence="2 3">
    <name type="scientific">Pseudomonas trivialis</name>
    <dbReference type="NCBI Taxonomy" id="200450"/>
    <lineage>
        <taxon>Bacteria</taxon>
        <taxon>Pseudomonadati</taxon>
        <taxon>Pseudomonadota</taxon>
        <taxon>Gammaproteobacteria</taxon>
        <taxon>Pseudomonadales</taxon>
        <taxon>Pseudomonadaceae</taxon>
        <taxon>Pseudomonas</taxon>
    </lineage>
</organism>
<protein>
    <submittedName>
        <fullName evidence="2">Uncharacterized protein</fullName>
    </submittedName>
</protein>
<proteinExistence type="predicted"/>
<feature type="region of interest" description="Disordered" evidence="1">
    <location>
        <begin position="22"/>
        <end position="42"/>
    </location>
</feature>
<evidence type="ECO:0000313" key="2">
    <source>
        <dbReference type="EMBL" id="SDR85859.1"/>
    </source>
</evidence>
<reference evidence="2 3" key="1">
    <citation type="submission" date="2016-10" db="EMBL/GenBank/DDBJ databases">
        <authorList>
            <person name="Varghese N."/>
            <person name="Submissions S."/>
        </authorList>
    </citation>
    <scope>NUCLEOTIDE SEQUENCE [LARGE SCALE GENOMIC DNA]</scope>
    <source>
        <strain evidence="2 3">BS3111</strain>
    </source>
</reference>
<feature type="region of interest" description="Disordered" evidence="1">
    <location>
        <begin position="208"/>
        <end position="227"/>
    </location>
</feature>
<gene>
    <name evidence="2" type="ORF">SAMN04490205_0669</name>
</gene>
<accession>A0ABY0U0E0</accession>
<dbReference type="EMBL" id="LT629760">
    <property type="protein sequence ID" value="SDR85859.1"/>
    <property type="molecule type" value="Genomic_DNA"/>
</dbReference>
<sequence length="354" mass="37283">MMIIINSPVPVIPVQPDCVDYSPVQPKSHEPDHLDQPLARSKRGIKSAGFGLGGLFGRRSARPASLPDTVSVSAPPPRPKSAPPARSQPGPAPRPSGNGFRDAGKTVIIANKIKANDEVMMANLRRQAPLSVAEAAKRLIDAESLIKAGVVSTGPNASRVARDAFISAGITGVVSAPINVAAYAGSVAAGEAIKSSYAPGVLPPPFLPGAASQPRTGTPLQSEAANSTTTASFSARLEDFEVKLLGMASAVMFMLGDTSSVFTKSASWPSDDVGRLGNLEKLLRLCEQHFKKAARQNGLVFKPYRPGEKTPEGAKERLDLIERKFTPLAAAYEKLRFLAAMKAQELKAEASATV</sequence>
<name>A0ABY0U0E0_9PSED</name>
<keyword evidence="3" id="KW-1185">Reference proteome</keyword>
<evidence type="ECO:0000256" key="1">
    <source>
        <dbReference type="SAM" id="MobiDB-lite"/>
    </source>
</evidence>
<evidence type="ECO:0000313" key="3">
    <source>
        <dbReference type="Proteomes" id="UP000183126"/>
    </source>
</evidence>
<feature type="region of interest" description="Disordered" evidence="1">
    <location>
        <begin position="60"/>
        <end position="103"/>
    </location>
</feature>